<dbReference type="RefSeq" id="WP_073686732.1">
    <property type="nucleotide sequence ID" value="NZ_CABFMJ010000011.1"/>
</dbReference>
<reference evidence="1 2" key="1">
    <citation type="submission" date="2018-11" db="EMBL/GenBank/DDBJ databases">
        <title>Species Designations Belie Phenotypic and Genotypic Heterogeneity in Oral Streptococci.</title>
        <authorList>
            <person name="Velsko I."/>
        </authorList>
    </citation>
    <scope>NUCLEOTIDE SEQUENCE [LARGE SCALE GENOMIC DNA]</scope>
    <source>
        <strain evidence="1 2">BCC42</strain>
    </source>
</reference>
<evidence type="ECO:0000313" key="2">
    <source>
        <dbReference type="Proteomes" id="UP000273998"/>
    </source>
</evidence>
<protein>
    <recommendedName>
        <fullName evidence="3">Helicase</fullName>
    </recommendedName>
</protein>
<name>A0AAX1Y9R4_STRSL</name>
<dbReference type="SUPFAM" id="SSF47794">
    <property type="entry name" value="Rad51 N-terminal domain-like"/>
    <property type="match status" value="1"/>
</dbReference>
<evidence type="ECO:0000313" key="1">
    <source>
        <dbReference type="EMBL" id="RSI55067.1"/>
    </source>
</evidence>
<proteinExistence type="predicted"/>
<dbReference type="Proteomes" id="UP000273998">
    <property type="component" value="Unassembled WGS sequence"/>
</dbReference>
<gene>
    <name evidence="1" type="ORF">D8867_08700</name>
</gene>
<comment type="caution">
    <text evidence="1">The sequence shown here is derived from an EMBL/GenBank/DDBJ whole genome shotgun (WGS) entry which is preliminary data.</text>
</comment>
<evidence type="ECO:0008006" key="3">
    <source>
        <dbReference type="Google" id="ProtNLM"/>
    </source>
</evidence>
<sequence>MAKKKNRQKEFKRKQKLMIKVVSEEEIALTESLGYQPVFVERRKIQNFDEQNIAMMQYFYEYGVYPDVQEINSKLGTGTFDWNQDHALFREAMYTPNKQKRNKLLKQVLKLNPDYFAAEYHLFLSTVQDIDLPTFKRVLEFETLVLEKWKINGYNNWNSFEARPILTALMFLIEYYMAERFYYKALEMVNLYLSKQPERFPPNFVFCMLSLYHITGQESKVERFYQEELNQGIRSDTVLIHAIISAFSRGKVEEASKLFAKLVEINDDAVDYFIDEDWPFKIPEIEELECYYPNSVESLQASLYPMSDYLQENIILTDFLTNEAEKFCSKSRITSPPDLAKNLSTVTNWFSFMREEKMKGIRMDIVRIFVENGIQTSADFKNWTEKEILALKGIGPVTVQKLKENGIRFKKDN</sequence>
<dbReference type="InterPro" id="IPR010995">
    <property type="entry name" value="DNA_repair_Rad51/TF_NusA_a-hlx"/>
</dbReference>
<organism evidence="1 2">
    <name type="scientific">Streptococcus salivarius</name>
    <dbReference type="NCBI Taxonomy" id="1304"/>
    <lineage>
        <taxon>Bacteria</taxon>
        <taxon>Bacillati</taxon>
        <taxon>Bacillota</taxon>
        <taxon>Bacilli</taxon>
        <taxon>Lactobacillales</taxon>
        <taxon>Streptococcaceae</taxon>
        <taxon>Streptococcus</taxon>
    </lineage>
</organism>
<accession>A0AAX1Y9R4</accession>
<dbReference type="GO" id="GO:0000166">
    <property type="term" value="F:nucleotide binding"/>
    <property type="evidence" value="ECO:0007669"/>
    <property type="project" value="InterPro"/>
</dbReference>
<dbReference type="EMBL" id="RJNF01000026">
    <property type="protein sequence ID" value="RSI55067.1"/>
    <property type="molecule type" value="Genomic_DNA"/>
</dbReference>
<dbReference type="AlphaFoldDB" id="A0AAX1Y9R4"/>